<dbReference type="Pfam" id="PF19276">
    <property type="entry name" value="HD_assoc_2"/>
    <property type="match status" value="1"/>
</dbReference>
<evidence type="ECO:0000259" key="1">
    <source>
        <dbReference type="PROSITE" id="PS51831"/>
    </source>
</evidence>
<dbReference type="GO" id="GO:0006203">
    <property type="term" value="P:dGTP catabolic process"/>
    <property type="evidence" value="ECO:0007669"/>
    <property type="project" value="TreeGrafter"/>
</dbReference>
<dbReference type="Gene3D" id="1.10.3210.10">
    <property type="entry name" value="Hypothetical protein af1432"/>
    <property type="match status" value="1"/>
</dbReference>
<dbReference type="Pfam" id="PF01966">
    <property type="entry name" value="HD"/>
    <property type="match status" value="1"/>
</dbReference>
<sequence>MDVKPQRVRDPLHDLIEFSTSPFEQGLWHAINAAEFQRLRRVKQLGFSELVYPGATHTRLAHSLGVFHTARHLANHVRRLLGQSAFDEDRCEIALAAALVHDLGHGPFSHAFEVAMEKIATARGAKFEKRHEIWTADIILGNTDIGARLERGIGKENREAVAILLLQETPTDLYSGIVSSQFDADRLDYLRRDRLMTGVSHGSFDYSWLLANLEVDSVAFATDGENYATVDSLILGNKAFQAAEAYVLGLFHMYFAVYYHKATRSAEKILSAILVRIGQLVLNGKSSATGLEKSHPLVRFLSDASLGNYLALDDTVIWGSLPMMMQADDNHIKELSSRLLRRDLYKAFDVAEHFKSRGGAASVAKFRAALAEANKSGAFEEFEIFEDSPARDPYKRRGYDSPDALSKVLIRGSAGGPYQDLSELSEVVSALQKRTAYRVYASNADAMTKLTEIAKGVG</sequence>
<name>A0A562NG76_9HYPH</name>
<dbReference type="SMART" id="SM00471">
    <property type="entry name" value="HDc"/>
    <property type="match status" value="1"/>
</dbReference>
<dbReference type="InterPro" id="IPR045509">
    <property type="entry name" value="HD_assoc_2"/>
</dbReference>
<dbReference type="Proteomes" id="UP000317122">
    <property type="component" value="Unassembled WGS sequence"/>
</dbReference>
<keyword evidence="3" id="KW-1185">Reference proteome</keyword>
<dbReference type="SUPFAM" id="SSF109604">
    <property type="entry name" value="HD-domain/PDEase-like"/>
    <property type="match status" value="1"/>
</dbReference>
<dbReference type="RefSeq" id="WP_145720634.1">
    <property type="nucleotide sequence ID" value="NZ_BSPF01000064.1"/>
</dbReference>
<dbReference type="OrthoDB" id="9803619at2"/>
<dbReference type="PROSITE" id="PS51831">
    <property type="entry name" value="HD"/>
    <property type="match status" value="1"/>
</dbReference>
<dbReference type="InterPro" id="IPR006674">
    <property type="entry name" value="HD_domain"/>
</dbReference>
<reference evidence="2 3" key="1">
    <citation type="journal article" date="2015" name="Stand. Genomic Sci.">
        <title>Genomic Encyclopedia of Bacterial and Archaeal Type Strains, Phase III: the genomes of soil and plant-associated and newly described type strains.</title>
        <authorList>
            <person name="Whitman W.B."/>
            <person name="Woyke T."/>
            <person name="Klenk H.P."/>
            <person name="Zhou Y."/>
            <person name="Lilburn T.G."/>
            <person name="Beck B.J."/>
            <person name="De Vos P."/>
            <person name="Vandamme P."/>
            <person name="Eisen J.A."/>
            <person name="Garrity G."/>
            <person name="Hugenholtz P."/>
            <person name="Kyrpides N.C."/>
        </authorList>
    </citation>
    <scope>NUCLEOTIDE SEQUENCE [LARGE SCALE GENOMIC DNA]</scope>
    <source>
        <strain evidence="2 3">CGMCC 1.2546</strain>
    </source>
</reference>
<organism evidence="2 3">
    <name type="scientific">Mesorhizobium tianshanense</name>
    <dbReference type="NCBI Taxonomy" id="39844"/>
    <lineage>
        <taxon>Bacteria</taxon>
        <taxon>Pseudomonadati</taxon>
        <taxon>Pseudomonadota</taxon>
        <taxon>Alphaproteobacteria</taxon>
        <taxon>Hyphomicrobiales</taxon>
        <taxon>Phyllobacteriaceae</taxon>
        <taxon>Mesorhizobium</taxon>
    </lineage>
</organism>
<dbReference type="EMBL" id="VLKT01000031">
    <property type="protein sequence ID" value="TWI31104.1"/>
    <property type="molecule type" value="Genomic_DNA"/>
</dbReference>
<gene>
    <name evidence="2" type="ORF">IQ26_04607</name>
</gene>
<dbReference type="InterPro" id="IPR003607">
    <property type="entry name" value="HD/PDEase_dom"/>
</dbReference>
<protein>
    <recommendedName>
        <fullName evidence="1">HD domain-containing protein</fullName>
    </recommendedName>
</protein>
<proteinExistence type="predicted"/>
<evidence type="ECO:0000313" key="2">
    <source>
        <dbReference type="EMBL" id="TWI31104.1"/>
    </source>
</evidence>
<dbReference type="InterPro" id="IPR050135">
    <property type="entry name" value="dGTPase-like"/>
</dbReference>
<dbReference type="AlphaFoldDB" id="A0A562NG76"/>
<accession>A0A562NG76</accession>
<dbReference type="PANTHER" id="PTHR11373:SF4">
    <property type="entry name" value="DEOXYNUCLEOSIDE TRIPHOSPHATE TRIPHOSPHOHYDROLASE SAMHD1"/>
    <property type="match status" value="1"/>
</dbReference>
<dbReference type="PANTHER" id="PTHR11373">
    <property type="entry name" value="DEOXYNUCLEOSIDE TRIPHOSPHATE TRIPHOSPHOHYDROLASE"/>
    <property type="match status" value="1"/>
</dbReference>
<comment type="caution">
    <text evidence="2">The sequence shown here is derived from an EMBL/GenBank/DDBJ whole genome shotgun (WGS) entry which is preliminary data.</text>
</comment>
<dbReference type="GO" id="GO:0008832">
    <property type="term" value="F:dGTPase activity"/>
    <property type="evidence" value="ECO:0007669"/>
    <property type="project" value="TreeGrafter"/>
</dbReference>
<dbReference type="CDD" id="cd00077">
    <property type="entry name" value="HDc"/>
    <property type="match status" value="1"/>
</dbReference>
<feature type="domain" description="HD" evidence="1">
    <location>
        <begin position="59"/>
        <end position="190"/>
    </location>
</feature>
<evidence type="ECO:0000313" key="3">
    <source>
        <dbReference type="Proteomes" id="UP000317122"/>
    </source>
</evidence>